<keyword evidence="6" id="KW-0808">Transferase</keyword>
<keyword evidence="7 23" id="KW-0812">Transmembrane</keyword>
<evidence type="ECO:0000256" key="11">
    <source>
        <dbReference type="ARBA" id="ARBA00023136"/>
    </source>
</evidence>
<comment type="catalytic activity">
    <reaction evidence="20">
        <text>[GlcNAc-(1-&gt;4)-Mur2Ac(oyl-L-Ala-gamma-D-Glu-L-Lys-D-Ala-D-Ala)](n)-di-trans,octa-cis-undecaprenyl diphosphate + beta-D-GlcNAc-(1-&gt;4)-Mur2Ac(oyl-L-Ala-gamma-D-Glu-L-Lys-D-Ala-D-Ala)-di-trans,octa-cis-undecaprenyl diphosphate = [GlcNAc-(1-&gt;4)-Mur2Ac(oyl-L-Ala-gamma-D-Glu-L-Lys-D-Ala-D-Ala)](n+1)-di-trans,octa-cis-undecaprenyl diphosphate + di-trans,octa-cis-undecaprenyl diphosphate + H(+)</text>
        <dbReference type="Rhea" id="RHEA:23708"/>
        <dbReference type="Rhea" id="RHEA-COMP:9602"/>
        <dbReference type="Rhea" id="RHEA-COMP:9603"/>
        <dbReference type="ChEBI" id="CHEBI:15378"/>
        <dbReference type="ChEBI" id="CHEBI:58405"/>
        <dbReference type="ChEBI" id="CHEBI:60033"/>
        <dbReference type="ChEBI" id="CHEBI:78435"/>
        <dbReference type="EC" id="2.4.99.28"/>
    </reaction>
</comment>
<name>A0A553K2H9_9ACTN</name>
<dbReference type="GO" id="GO:0051301">
    <property type="term" value="P:cell division"/>
    <property type="evidence" value="ECO:0007669"/>
    <property type="project" value="UniProtKB-KW"/>
</dbReference>
<dbReference type="RefSeq" id="WP_143937783.1">
    <property type="nucleotide sequence ID" value="NZ_VKKG01000002.1"/>
</dbReference>
<protein>
    <recommendedName>
        <fullName evidence="17">Probable peptidoglycan glycosyltransferase FtsW</fullName>
        <ecNumber evidence="19">2.4.99.28</ecNumber>
    </recommendedName>
    <alternativeName>
        <fullName evidence="18">Cell division protein FtsW</fullName>
    </alternativeName>
    <alternativeName>
        <fullName evidence="15">Cell wall polymerase</fullName>
    </alternativeName>
    <alternativeName>
        <fullName evidence="14">Peptidoglycan polymerase</fullName>
    </alternativeName>
</protein>
<dbReference type="PANTHER" id="PTHR30474">
    <property type="entry name" value="CELL CYCLE PROTEIN"/>
    <property type="match status" value="1"/>
</dbReference>
<feature type="transmembrane region" description="Helical" evidence="23">
    <location>
        <begin position="324"/>
        <end position="349"/>
    </location>
</feature>
<evidence type="ECO:0000256" key="17">
    <source>
        <dbReference type="ARBA" id="ARBA00041185"/>
    </source>
</evidence>
<evidence type="ECO:0000256" key="1">
    <source>
        <dbReference type="ARBA" id="ARBA00004651"/>
    </source>
</evidence>
<evidence type="ECO:0000256" key="16">
    <source>
        <dbReference type="ARBA" id="ARBA00038053"/>
    </source>
</evidence>
<dbReference type="InterPro" id="IPR001182">
    <property type="entry name" value="FtsW/RodA"/>
</dbReference>
<keyword evidence="12" id="KW-0131">Cell cycle</keyword>
<dbReference type="AlphaFoldDB" id="A0A553K2H9"/>
<evidence type="ECO:0000256" key="23">
    <source>
        <dbReference type="SAM" id="Phobius"/>
    </source>
</evidence>
<evidence type="ECO:0000313" key="24">
    <source>
        <dbReference type="EMBL" id="TRY18891.1"/>
    </source>
</evidence>
<comment type="similarity">
    <text evidence="16">Belongs to the SEDS family. FtsW subfamily.</text>
</comment>
<feature type="transmembrane region" description="Helical" evidence="23">
    <location>
        <begin position="66"/>
        <end position="85"/>
    </location>
</feature>
<evidence type="ECO:0000256" key="18">
    <source>
        <dbReference type="ARBA" id="ARBA00041418"/>
    </source>
</evidence>
<keyword evidence="3" id="KW-1003">Cell membrane</keyword>
<dbReference type="GO" id="GO:0008955">
    <property type="term" value="F:peptidoglycan glycosyltransferase activity"/>
    <property type="evidence" value="ECO:0007669"/>
    <property type="project" value="UniProtKB-EC"/>
</dbReference>
<dbReference type="GO" id="GO:0005886">
    <property type="term" value="C:plasma membrane"/>
    <property type="evidence" value="ECO:0007669"/>
    <property type="project" value="UniProtKB-SubCell"/>
</dbReference>
<comment type="caution">
    <text evidence="24">The sequence shown here is derived from an EMBL/GenBank/DDBJ whole genome shotgun (WGS) entry which is preliminary data.</text>
</comment>
<evidence type="ECO:0000256" key="14">
    <source>
        <dbReference type="ARBA" id="ARBA00032370"/>
    </source>
</evidence>
<keyword evidence="11 23" id="KW-0472">Membrane</keyword>
<dbReference type="PANTHER" id="PTHR30474:SF2">
    <property type="entry name" value="PEPTIDOGLYCAN GLYCOSYLTRANSFERASE FTSW-RELATED"/>
    <property type="match status" value="1"/>
</dbReference>
<keyword evidence="9" id="KW-0573">Peptidoglycan synthesis</keyword>
<accession>A0A553K2H9</accession>
<evidence type="ECO:0000256" key="6">
    <source>
        <dbReference type="ARBA" id="ARBA00022679"/>
    </source>
</evidence>
<feature type="transmembrane region" description="Helical" evidence="23">
    <location>
        <begin position="97"/>
        <end position="116"/>
    </location>
</feature>
<keyword evidence="5" id="KW-0328">Glycosyltransferase</keyword>
<dbReference type="GO" id="GO:0032153">
    <property type="term" value="C:cell division site"/>
    <property type="evidence" value="ECO:0007669"/>
    <property type="project" value="TreeGrafter"/>
</dbReference>
<evidence type="ECO:0000256" key="5">
    <source>
        <dbReference type="ARBA" id="ARBA00022676"/>
    </source>
</evidence>
<keyword evidence="10 23" id="KW-1133">Transmembrane helix</keyword>
<evidence type="ECO:0000256" key="21">
    <source>
        <dbReference type="ARBA" id="ARBA00049966"/>
    </source>
</evidence>
<evidence type="ECO:0000256" key="2">
    <source>
        <dbReference type="ARBA" id="ARBA00004752"/>
    </source>
</evidence>
<keyword evidence="4" id="KW-0132">Cell division</keyword>
<dbReference type="Proteomes" id="UP000317638">
    <property type="component" value="Unassembled WGS sequence"/>
</dbReference>
<dbReference type="GO" id="GO:0008360">
    <property type="term" value="P:regulation of cell shape"/>
    <property type="evidence" value="ECO:0007669"/>
    <property type="project" value="UniProtKB-KW"/>
</dbReference>
<comment type="pathway">
    <text evidence="2">Cell wall biogenesis; peptidoglycan biosynthesis.</text>
</comment>
<feature type="region of interest" description="Disordered" evidence="22">
    <location>
        <begin position="394"/>
        <end position="415"/>
    </location>
</feature>
<dbReference type="EC" id="2.4.99.28" evidence="19"/>
<dbReference type="Pfam" id="PF01098">
    <property type="entry name" value="FTSW_RODA_SPOVE"/>
    <property type="match status" value="1"/>
</dbReference>
<feature type="transmembrane region" description="Helical" evidence="23">
    <location>
        <begin position="32"/>
        <end position="54"/>
    </location>
</feature>
<dbReference type="EMBL" id="VKKG01000002">
    <property type="protein sequence ID" value="TRY18891.1"/>
    <property type="molecule type" value="Genomic_DNA"/>
</dbReference>
<dbReference type="NCBIfam" id="TIGR02614">
    <property type="entry name" value="ftsW"/>
    <property type="match status" value="1"/>
</dbReference>
<organism evidence="24 25">
    <name type="scientific">Tessaracoccus rhinocerotis</name>
    <dbReference type="NCBI Taxonomy" id="1689449"/>
    <lineage>
        <taxon>Bacteria</taxon>
        <taxon>Bacillati</taxon>
        <taxon>Actinomycetota</taxon>
        <taxon>Actinomycetes</taxon>
        <taxon>Propionibacteriales</taxon>
        <taxon>Propionibacteriaceae</taxon>
        <taxon>Tessaracoccus</taxon>
    </lineage>
</organism>
<evidence type="ECO:0000256" key="8">
    <source>
        <dbReference type="ARBA" id="ARBA00022960"/>
    </source>
</evidence>
<feature type="transmembrane region" description="Helical" evidence="23">
    <location>
        <begin position="361"/>
        <end position="383"/>
    </location>
</feature>
<keyword evidence="25" id="KW-1185">Reference proteome</keyword>
<evidence type="ECO:0000256" key="19">
    <source>
        <dbReference type="ARBA" id="ARBA00044770"/>
    </source>
</evidence>
<keyword evidence="13" id="KW-0961">Cell wall biogenesis/degradation</keyword>
<gene>
    <name evidence="24" type="primary">ftsW</name>
    <name evidence="24" type="ORF">FOJ82_07220</name>
</gene>
<evidence type="ECO:0000256" key="7">
    <source>
        <dbReference type="ARBA" id="ARBA00022692"/>
    </source>
</evidence>
<comment type="function">
    <text evidence="21">Peptidoglycan polymerase that is essential for cell division.</text>
</comment>
<feature type="transmembrane region" description="Helical" evidence="23">
    <location>
        <begin position="163"/>
        <end position="181"/>
    </location>
</feature>
<evidence type="ECO:0000256" key="10">
    <source>
        <dbReference type="ARBA" id="ARBA00022989"/>
    </source>
</evidence>
<dbReference type="GO" id="GO:0009252">
    <property type="term" value="P:peptidoglycan biosynthetic process"/>
    <property type="evidence" value="ECO:0007669"/>
    <property type="project" value="UniProtKB-KW"/>
</dbReference>
<dbReference type="OrthoDB" id="9812661at2"/>
<dbReference type="GO" id="GO:0015648">
    <property type="term" value="F:lipid-linked peptidoglycan transporter activity"/>
    <property type="evidence" value="ECO:0007669"/>
    <property type="project" value="TreeGrafter"/>
</dbReference>
<feature type="transmembrane region" description="Helical" evidence="23">
    <location>
        <begin position="209"/>
        <end position="227"/>
    </location>
</feature>
<proteinExistence type="inferred from homology"/>
<reference evidence="24 25" key="1">
    <citation type="submission" date="2019-07" db="EMBL/GenBank/DDBJ databases">
        <authorList>
            <person name="Zhou L.-Y."/>
        </authorList>
    </citation>
    <scope>NUCLEOTIDE SEQUENCE [LARGE SCALE GENOMIC DNA]</scope>
    <source>
        <strain evidence="24 25">YIM 101269</strain>
    </source>
</reference>
<evidence type="ECO:0000256" key="9">
    <source>
        <dbReference type="ARBA" id="ARBA00022984"/>
    </source>
</evidence>
<feature type="transmembrane region" description="Helical" evidence="23">
    <location>
        <begin position="247"/>
        <end position="266"/>
    </location>
</feature>
<evidence type="ECO:0000256" key="22">
    <source>
        <dbReference type="SAM" id="MobiDB-lite"/>
    </source>
</evidence>
<dbReference type="InterPro" id="IPR013437">
    <property type="entry name" value="FtsW"/>
</dbReference>
<dbReference type="GO" id="GO:0071555">
    <property type="term" value="P:cell wall organization"/>
    <property type="evidence" value="ECO:0007669"/>
    <property type="project" value="UniProtKB-KW"/>
</dbReference>
<comment type="subcellular location">
    <subcellularLocation>
        <location evidence="1">Cell membrane</location>
        <topology evidence="1">Multi-pass membrane protein</topology>
    </subcellularLocation>
</comment>
<keyword evidence="8" id="KW-0133">Cell shape</keyword>
<feature type="transmembrane region" description="Helical" evidence="23">
    <location>
        <begin position="286"/>
        <end position="312"/>
    </location>
</feature>
<evidence type="ECO:0000256" key="3">
    <source>
        <dbReference type="ARBA" id="ARBA00022475"/>
    </source>
</evidence>
<evidence type="ECO:0000256" key="20">
    <source>
        <dbReference type="ARBA" id="ARBA00049902"/>
    </source>
</evidence>
<evidence type="ECO:0000256" key="12">
    <source>
        <dbReference type="ARBA" id="ARBA00023306"/>
    </source>
</evidence>
<evidence type="ECO:0000256" key="15">
    <source>
        <dbReference type="ARBA" id="ARBA00033270"/>
    </source>
</evidence>
<evidence type="ECO:0000313" key="25">
    <source>
        <dbReference type="Proteomes" id="UP000317638"/>
    </source>
</evidence>
<sequence>MAIATDAASPARPIDTTTSSRRRVVASPLTDYYLVAFTVTILCAIGSLMVLSASSVLAQAQGSSPYYYSIRQSVFLAVGIVAAVLMSRLPTKTLRGLGWVGWSLSVLALLLVLSPLGHNVNGNTNWVNIGGARFQPSEFAKLGLVIWAGSVYHARRGRLHEPFQLLVPFIPGAGVLLALVLAGRDLGTGMVIGLVVLALLFFVGTPFRVLVPLVLGAAGLVGVLLLGSSNRMSRIMVFLDPQSNTDLSSQPMAALYALASGGWWGLGLGASKQKWGGLKDAAHTDYIFAVIGEELGLFGVLLVIAMVALLARAGFSIALKSDKIFNRIVAAGITAWFLIQALINIGVVLHLLPVLGVPLPFVSSGGSSLLANLLAVGVLLSLARDTPQARKHLAARRKKSRPRMTSVLAAGSRKS</sequence>
<evidence type="ECO:0000256" key="4">
    <source>
        <dbReference type="ARBA" id="ARBA00022618"/>
    </source>
</evidence>
<evidence type="ECO:0000256" key="13">
    <source>
        <dbReference type="ARBA" id="ARBA00023316"/>
    </source>
</evidence>
<feature type="transmembrane region" description="Helical" evidence="23">
    <location>
        <begin position="186"/>
        <end position="203"/>
    </location>
</feature>